<name>A0A1Y2GMI5_9FUNG</name>
<feature type="region of interest" description="Disordered" evidence="1">
    <location>
        <begin position="24"/>
        <end position="74"/>
    </location>
</feature>
<keyword evidence="4" id="KW-1185">Reference proteome</keyword>
<sequence>MASSDFFGVHFPLDLSGSHIIPIEQAATAAHQPGAKAGTSDEGDTDPKDASFAVDACCDSGNASSSKDGRVDDL</sequence>
<evidence type="ECO:0000313" key="4">
    <source>
        <dbReference type="Proteomes" id="UP000193648"/>
    </source>
</evidence>
<dbReference type="AlphaFoldDB" id="A0A1Y2GMI5"/>
<dbReference type="EMBL" id="MCFF01000019">
    <property type="protein sequence ID" value="ORZ15544.1"/>
    <property type="molecule type" value="Genomic_DNA"/>
</dbReference>
<organism evidence="3 4">
    <name type="scientific">Lobosporangium transversale</name>
    <dbReference type="NCBI Taxonomy" id="64571"/>
    <lineage>
        <taxon>Eukaryota</taxon>
        <taxon>Fungi</taxon>
        <taxon>Fungi incertae sedis</taxon>
        <taxon>Mucoromycota</taxon>
        <taxon>Mortierellomycotina</taxon>
        <taxon>Mortierellomycetes</taxon>
        <taxon>Mortierellales</taxon>
        <taxon>Mortierellaceae</taxon>
        <taxon>Lobosporangium</taxon>
    </lineage>
</organism>
<evidence type="ECO:0000256" key="1">
    <source>
        <dbReference type="SAM" id="MobiDB-lite"/>
    </source>
</evidence>
<gene>
    <name evidence="2" type="ORF">BCR41DRAFT_396508</name>
    <name evidence="3" type="ORF">BCR41DRAFT_396522</name>
</gene>
<dbReference type="Proteomes" id="UP000193648">
    <property type="component" value="Unassembled WGS sequence"/>
</dbReference>
<accession>A0A1Y2GMI5</accession>
<evidence type="ECO:0000313" key="2">
    <source>
        <dbReference type="EMBL" id="ORZ15544.1"/>
    </source>
</evidence>
<dbReference type="InParanoid" id="A0A1Y2GMI5"/>
<proteinExistence type="predicted"/>
<dbReference type="RefSeq" id="XP_021881292.1">
    <property type="nucleotide sequence ID" value="XM_022028811.1"/>
</dbReference>
<dbReference type="GeneID" id="33570654"/>
<dbReference type="EMBL" id="MCFF01000019">
    <property type="protein sequence ID" value="ORZ15559.1"/>
    <property type="molecule type" value="Genomic_DNA"/>
</dbReference>
<reference evidence="3 4" key="1">
    <citation type="submission" date="2016-07" db="EMBL/GenBank/DDBJ databases">
        <title>Pervasive Adenine N6-methylation of Active Genes in Fungi.</title>
        <authorList>
            <consortium name="DOE Joint Genome Institute"/>
            <person name="Mondo S.J."/>
            <person name="Dannebaum R.O."/>
            <person name="Kuo R.C."/>
            <person name="Labutti K."/>
            <person name="Haridas S."/>
            <person name="Kuo A."/>
            <person name="Salamov A."/>
            <person name="Ahrendt S.R."/>
            <person name="Lipzen A."/>
            <person name="Sullivan W."/>
            <person name="Andreopoulos W.B."/>
            <person name="Clum A."/>
            <person name="Lindquist E."/>
            <person name="Daum C."/>
            <person name="Ramamoorthy G.K."/>
            <person name="Gryganskyi A."/>
            <person name="Culley D."/>
            <person name="Magnuson J.K."/>
            <person name="James T.Y."/>
            <person name="O'Malley M.A."/>
            <person name="Stajich J.E."/>
            <person name="Spatafora J.W."/>
            <person name="Visel A."/>
            <person name="Grigoriev I.V."/>
        </authorList>
    </citation>
    <scope>NUCLEOTIDE SEQUENCE [LARGE SCALE GENOMIC DNA]</scope>
    <source>
        <strain evidence="3 4">NRRL 3116</strain>
    </source>
</reference>
<protein>
    <submittedName>
        <fullName evidence="3">Uncharacterized protein</fullName>
    </submittedName>
</protein>
<comment type="caution">
    <text evidence="3">The sequence shown here is derived from an EMBL/GenBank/DDBJ whole genome shotgun (WGS) entry which is preliminary data.</text>
</comment>
<evidence type="ECO:0000313" key="3">
    <source>
        <dbReference type="EMBL" id="ORZ15559.1"/>
    </source>
</evidence>